<organism evidence="2 3">
    <name type="scientific">Halogeometricum borinquense</name>
    <dbReference type="NCBI Taxonomy" id="60847"/>
    <lineage>
        <taxon>Archaea</taxon>
        <taxon>Methanobacteriati</taxon>
        <taxon>Methanobacteriota</taxon>
        <taxon>Stenosarchaea group</taxon>
        <taxon>Halobacteria</taxon>
        <taxon>Halobacteriales</taxon>
        <taxon>Haloferacaceae</taxon>
        <taxon>Halogeometricum</taxon>
    </lineage>
</organism>
<comment type="caution">
    <text evidence="2">The sequence shown here is derived from an EMBL/GenBank/DDBJ whole genome shotgun (WGS) entry which is preliminary data.</text>
</comment>
<dbReference type="NCBIfam" id="NF038123">
    <property type="entry name" value="NF038123_dom"/>
    <property type="match status" value="1"/>
</dbReference>
<dbReference type="InterPro" id="IPR009465">
    <property type="entry name" value="Spondin_N"/>
</dbReference>
<dbReference type="Gene3D" id="2.60.40.2130">
    <property type="entry name" value="F-spondin domain"/>
    <property type="match status" value="1"/>
</dbReference>
<dbReference type="AlphaFoldDB" id="A0A482TMS3"/>
<dbReference type="Proteomes" id="UP000294028">
    <property type="component" value="Unassembled WGS sequence"/>
</dbReference>
<gene>
    <name evidence="2" type="ORF">ELS19_11475</name>
</gene>
<name>A0A482TMS3_9EURY</name>
<sequence length="254" mass="26715">MSNQQLSTTRRAFLGAAGVAAVGGLALGGSAVAQNEARNGARRYRVTVTNLTDYQPFTPPAVAVHRSDVELFSVGEMANEAVQQVAENGNLGPFSELVDSTDAIRGSAVGSGPLVPRTDPGETDLPYFAELHVSADASARYLSFISMLIATNDGFTGLDTVRLPSDVNASLTYVAASYDAGTEKNTERFADLVPPAQTLTGLDWEGEGTGMSDPDLAEDGVITPHPGIMGVGDQDPERFGWDDPVAAVQIERIE</sequence>
<dbReference type="RefSeq" id="WP_129784874.1">
    <property type="nucleotide sequence ID" value="NZ_RZHH01000002.1"/>
</dbReference>
<evidence type="ECO:0000313" key="3">
    <source>
        <dbReference type="Proteomes" id="UP000294028"/>
    </source>
</evidence>
<evidence type="ECO:0000259" key="1">
    <source>
        <dbReference type="Pfam" id="PF06468"/>
    </source>
</evidence>
<accession>A0A482TMS3</accession>
<proteinExistence type="predicted"/>
<dbReference type="InterPro" id="IPR006311">
    <property type="entry name" value="TAT_signal"/>
</dbReference>
<protein>
    <recommendedName>
        <fullName evidence="1">Spondin domain-containing protein</fullName>
    </recommendedName>
</protein>
<dbReference type="EMBL" id="RZHH01000002">
    <property type="protein sequence ID" value="RYJ14511.1"/>
    <property type="molecule type" value="Genomic_DNA"/>
</dbReference>
<dbReference type="InterPro" id="IPR038678">
    <property type="entry name" value="Spondin_N_sf"/>
</dbReference>
<reference evidence="2 3" key="1">
    <citation type="submission" date="2018-12" db="EMBL/GenBank/DDBJ databases">
        <title>Genome analysis provides insights into bioremediation potentialities of Halogeometricum borinquense strain N11.</title>
        <authorList>
            <person name="Najjari A."/>
            <person name="Youssef N."/>
            <person name="Fhoula I."/>
            <person name="Ben Dhia O."/>
            <person name="Mahjoubi M."/>
            <person name="Ouzari H.I."/>
            <person name="Cherif A."/>
        </authorList>
    </citation>
    <scope>NUCLEOTIDE SEQUENCE [LARGE SCALE GENOMIC DNA]</scope>
    <source>
        <strain evidence="2 3">N11</strain>
    </source>
</reference>
<evidence type="ECO:0000313" key="2">
    <source>
        <dbReference type="EMBL" id="RYJ14511.1"/>
    </source>
</evidence>
<dbReference type="Pfam" id="PF06468">
    <property type="entry name" value="Spond_N"/>
    <property type="match status" value="1"/>
</dbReference>
<feature type="domain" description="Spondin" evidence="1">
    <location>
        <begin position="61"/>
        <end position="184"/>
    </location>
</feature>
<dbReference type="PROSITE" id="PS51318">
    <property type="entry name" value="TAT"/>
    <property type="match status" value="1"/>
</dbReference>